<comment type="catalytic activity">
    <reaction evidence="12">
        <text>a hydroperoxide + [thioredoxin]-dithiol = an alcohol + [thioredoxin]-disulfide + H2O</text>
        <dbReference type="Rhea" id="RHEA:62620"/>
        <dbReference type="Rhea" id="RHEA-COMP:10698"/>
        <dbReference type="Rhea" id="RHEA-COMP:10700"/>
        <dbReference type="ChEBI" id="CHEBI:15377"/>
        <dbReference type="ChEBI" id="CHEBI:29950"/>
        <dbReference type="ChEBI" id="CHEBI:30879"/>
        <dbReference type="ChEBI" id="CHEBI:35924"/>
        <dbReference type="ChEBI" id="CHEBI:50058"/>
        <dbReference type="EC" id="1.11.1.24"/>
    </reaction>
</comment>
<evidence type="ECO:0000313" key="16">
    <source>
        <dbReference type="Proteomes" id="UP000002207"/>
    </source>
</evidence>
<accession>C1F2I0</accession>
<dbReference type="EMBL" id="CP001472">
    <property type="protein sequence ID" value="ACO31922.1"/>
    <property type="molecule type" value="Genomic_DNA"/>
</dbReference>
<evidence type="ECO:0000256" key="7">
    <source>
        <dbReference type="ARBA" id="ARBA00023157"/>
    </source>
</evidence>
<dbReference type="GO" id="GO:0034599">
    <property type="term" value="P:cellular response to oxidative stress"/>
    <property type="evidence" value="ECO:0007669"/>
    <property type="project" value="TreeGrafter"/>
</dbReference>
<comment type="subunit">
    <text evidence="2">Monomer.</text>
</comment>
<protein>
    <recommendedName>
        <fullName evidence="3">thioredoxin-dependent peroxiredoxin</fullName>
        <ecNumber evidence="3">1.11.1.24</ecNumber>
    </recommendedName>
    <alternativeName>
        <fullName evidence="9">Thioredoxin peroxidase</fullName>
    </alternativeName>
    <alternativeName>
        <fullName evidence="11">Thioredoxin-dependent peroxiredoxin Bcp</fullName>
    </alternativeName>
</protein>
<dbReference type="RefSeq" id="WP_015897705.1">
    <property type="nucleotide sequence ID" value="NC_012483.1"/>
</dbReference>
<evidence type="ECO:0000259" key="14">
    <source>
        <dbReference type="PROSITE" id="PS51352"/>
    </source>
</evidence>
<dbReference type="PROSITE" id="PS51352">
    <property type="entry name" value="THIOREDOXIN_2"/>
    <property type="match status" value="1"/>
</dbReference>
<dbReference type="GO" id="GO:0008379">
    <property type="term" value="F:thioredoxin peroxidase activity"/>
    <property type="evidence" value="ECO:0007669"/>
    <property type="project" value="TreeGrafter"/>
</dbReference>
<dbReference type="InterPro" id="IPR050924">
    <property type="entry name" value="Peroxiredoxin_BCP/PrxQ"/>
</dbReference>
<dbReference type="InterPro" id="IPR000866">
    <property type="entry name" value="AhpC/TSA"/>
</dbReference>
<dbReference type="PANTHER" id="PTHR42801:SF4">
    <property type="entry name" value="AHPC_TSA FAMILY PROTEIN"/>
    <property type="match status" value="1"/>
</dbReference>
<dbReference type="CDD" id="cd03017">
    <property type="entry name" value="PRX_BCP"/>
    <property type="match status" value="1"/>
</dbReference>
<feature type="active site" description="Cysteine sulfenic acid (-SOH) intermediate; for peroxidase activity" evidence="13">
    <location>
        <position position="74"/>
    </location>
</feature>
<dbReference type="GO" id="GO:0045454">
    <property type="term" value="P:cell redox homeostasis"/>
    <property type="evidence" value="ECO:0007669"/>
    <property type="project" value="TreeGrafter"/>
</dbReference>
<dbReference type="eggNOG" id="COG1225">
    <property type="taxonomic scope" value="Bacteria"/>
</dbReference>
<dbReference type="InterPro" id="IPR013766">
    <property type="entry name" value="Thioredoxin_domain"/>
</dbReference>
<organism evidence="15 16">
    <name type="scientific">Acidobacterium capsulatum (strain ATCC 51196 / DSM 11244 / BCRC 80197 / JCM 7670 / NBRC 15755 / NCIMB 13165 / 161)</name>
    <dbReference type="NCBI Taxonomy" id="240015"/>
    <lineage>
        <taxon>Bacteria</taxon>
        <taxon>Pseudomonadati</taxon>
        <taxon>Acidobacteriota</taxon>
        <taxon>Terriglobia</taxon>
        <taxon>Terriglobales</taxon>
        <taxon>Acidobacteriaceae</taxon>
        <taxon>Acidobacterium</taxon>
    </lineage>
</organism>
<dbReference type="InterPro" id="IPR024706">
    <property type="entry name" value="Peroxiredoxin_AhpC-typ"/>
</dbReference>
<keyword evidence="5" id="KW-0049">Antioxidant</keyword>
<evidence type="ECO:0000256" key="5">
    <source>
        <dbReference type="ARBA" id="ARBA00022862"/>
    </source>
</evidence>
<dbReference type="GO" id="GO:0005737">
    <property type="term" value="C:cytoplasm"/>
    <property type="evidence" value="ECO:0007669"/>
    <property type="project" value="TreeGrafter"/>
</dbReference>
<evidence type="ECO:0000256" key="9">
    <source>
        <dbReference type="ARBA" id="ARBA00032824"/>
    </source>
</evidence>
<keyword evidence="4" id="KW-0575">Peroxidase</keyword>
<dbReference type="PANTHER" id="PTHR42801">
    <property type="entry name" value="THIOREDOXIN-DEPENDENT PEROXIDE REDUCTASE"/>
    <property type="match status" value="1"/>
</dbReference>
<evidence type="ECO:0000256" key="6">
    <source>
        <dbReference type="ARBA" id="ARBA00023002"/>
    </source>
</evidence>
<dbReference type="Gene3D" id="3.40.30.10">
    <property type="entry name" value="Glutaredoxin"/>
    <property type="match status" value="1"/>
</dbReference>
<evidence type="ECO:0000256" key="11">
    <source>
        <dbReference type="ARBA" id="ARBA00042639"/>
    </source>
</evidence>
<comment type="similarity">
    <text evidence="10">Belongs to the peroxiredoxin family. BCP/PrxQ subfamily.</text>
</comment>
<dbReference type="AlphaFoldDB" id="C1F2I0"/>
<evidence type="ECO:0000256" key="8">
    <source>
        <dbReference type="ARBA" id="ARBA00023284"/>
    </source>
</evidence>
<keyword evidence="7" id="KW-1015">Disulfide bond</keyword>
<keyword evidence="8" id="KW-0676">Redox-active center</keyword>
<evidence type="ECO:0000256" key="3">
    <source>
        <dbReference type="ARBA" id="ARBA00013017"/>
    </source>
</evidence>
<gene>
    <name evidence="15" type="ordered locus">ACP_2640</name>
</gene>
<evidence type="ECO:0000256" key="13">
    <source>
        <dbReference type="PIRSR" id="PIRSR000239-1"/>
    </source>
</evidence>
<dbReference type="FunFam" id="3.40.30.10:FF:000007">
    <property type="entry name" value="Thioredoxin-dependent thiol peroxidase"/>
    <property type="match status" value="1"/>
</dbReference>
<feature type="domain" description="Thioredoxin" evidence="14">
    <location>
        <begin position="32"/>
        <end position="181"/>
    </location>
</feature>
<dbReference type="OrthoDB" id="9812811at2"/>
<dbReference type="InterPro" id="IPR036249">
    <property type="entry name" value="Thioredoxin-like_sf"/>
</dbReference>
<dbReference type="KEGG" id="aca:ACP_2640"/>
<keyword evidence="6" id="KW-0560">Oxidoreductase</keyword>
<evidence type="ECO:0000313" key="15">
    <source>
        <dbReference type="EMBL" id="ACO31922.1"/>
    </source>
</evidence>
<dbReference type="SUPFAM" id="SSF52833">
    <property type="entry name" value="Thioredoxin-like"/>
    <property type="match status" value="1"/>
</dbReference>
<evidence type="ECO:0000256" key="12">
    <source>
        <dbReference type="ARBA" id="ARBA00049091"/>
    </source>
</evidence>
<comment type="function">
    <text evidence="1">Thiol-specific peroxidase that catalyzes the reduction of hydrogen peroxide and organic hydroperoxides to water and alcohols, respectively. Plays a role in cell protection against oxidative stress by detoxifying peroxides and as sensor of hydrogen peroxide-mediated signaling events.</text>
</comment>
<dbReference type="HOGENOM" id="CLU_042529_14_2_0"/>
<evidence type="ECO:0000256" key="10">
    <source>
        <dbReference type="ARBA" id="ARBA00038489"/>
    </source>
</evidence>
<dbReference type="PIRSF" id="PIRSF000239">
    <property type="entry name" value="AHPC"/>
    <property type="match status" value="1"/>
</dbReference>
<proteinExistence type="inferred from homology"/>
<dbReference type="InParanoid" id="C1F2I0"/>
<sequence length="182" mass="20040">MSRFWIIVLVAVVVTLGGLALRSFAAKVPGMPRVGQMAPGFTLPNQEGQPVSLDSQRGKWVVLYFYPKDMTPGCSIEAHNFQRDIEKYHAANALILGVSLDTVKSHKKFCTKDGLGFTLLSDHQAQVSKDYGVLGNYMGFKIDHRVTFLINPEGRVVKVWPKVSPSGHSEEVLAELAAQQKA</sequence>
<reference evidence="15 16" key="1">
    <citation type="journal article" date="2009" name="Appl. Environ. Microbiol.">
        <title>Three genomes from the phylum Acidobacteria provide insight into the lifestyles of these microorganisms in soils.</title>
        <authorList>
            <person name="Ward N.L."/>
            <person name="Challacombe J.F."/>
            <person name="Janssen P.H."/>
            <person name="Henrissat B."/>
            <person name="Coutinho P.M."/>
            <person name="Wu M."/>
            <person name="Xie G."/>
            <person name="Haft D.H."/>
            <person name="Sait M."/>
            <person name="Badger J."/>
            <person name="Barabote R.D."/>
            <person name="Bradley B."/>
            <person name="Brettin T.S."/>
            <person name="Brinkac L.M."/>
            <person name="Bruce D."/>
            <person name="Creasy T."/>
            <person name="Daugherty S.C."/>
            <person name="Davidsen T.M."/>
            <person name="DeBoy R.T."/>
            <person name="Detter J.C."/>
            <person name="Dodson R.J."/>
            <person name="Durkin A.S."/>
            <person name="Ganapathy A."/>
            <person name="Gwinn-Giglio M."/>
            <person name="Han C.S."/>
            <person name="Khouri H."/>
            <person name="Kiss H."/>
            <person name="Kothari S.P."/>
            <person name="Madupu R."/>
            <person name="Nelson K.E."/>
            <person name="Nelson W.C."/>
            <person name="Paulsen I."/>
            <person name="Penn K."/>
            <person name="Ren Q."/>
            <person name="Rosovitz M.J."/>
            <person name="Selengut J.D."/>
            <person name="Shrivastava S."/>
            <person name="Sullivan S.A."/>
            <person name="Tapia R."/>
            <person name="Thompson L.S."/>
            <person name="Watkins K.L."/>
            <person name="Yang Q."/>
            <person name="Yu C."/>
            <person name="Zafar N."/>
            <person name="Zhou L."/>
            <person name="Kuske C.R."/>
        </authorList>
    </citation>
    <scope>NUCLEOTIDE SEQUENCE [LARGE SCALE GENOMIC DNA]</scope>
    <source>
        <strain evidence="16">ATCC 51196 / DSM 11244 / BCRC 80197 / JCM 7670 / NBRC 15755 / NCIMB 13165 / 161</strain>
    </source>
</reference>
<evidence type="ECO:0000256" key="1">
    <source>
        <dbReference type="ARBA" id="ARBA00003330"/>
    </source>
</evidence>
<evidence type="ECO:0000256" key="2">
    <source>
        <dbReference type="ARBA" id="ARBA00011245"/>
    </source>
</evidence>
<dbReference type="EC" id="1.11.1.24" evidence="3"/>
<dbReference type="Pfam" id="PF00578">
    <property type="entry name" value="AhpC-TSA"/>
    <property type="match status" value="1"/>
</dbReference>
<keyword evidence="16" id="KW-1185">Reference proteome</keyword>
<name>C1F2I0_ACIC5</name>
<evidence type="ECO:0000256" key="4">
    <source>
        <dbReference type="ARBA" id="ARBA00022559"/>
    </source>
</evidence>
<dbReference type="STRING" id="240015.ACP_2640"/>
<dbReference type="Proteomes" id="UP000002207">
    <property type="component" value="Chromosome"/>
</dbReference>